<dbReference type="SMART" id="SM00506">
    <property type="entry name" value="A1pp"/>
    <property type="match status" value="1"/>
</dbReference>
<reference evidence="7" key="1">
    <citation type="submission" date="2020-06" db="EMBL/GenBank/DDBJ databases">
        <authorList>
            <consortium name="Wellcome Sanger Institute Data Sharing"/>
        </authorList>
    </citation>
    <scope>NUCLEOTIDE SEQUENCE [LARGE SCALE GENOMIC DNA]</scope>
</reference>
<dbReference type="Proteomes" id="UP000694680">
    <property type="component" value="Chromosome 21"/>
</dbReference>
<evidence type="ECO:0000256" key="1">
    <source>
        <dbReference type="ARBA" id="ARBA00004123"/>
    </source>
</evidence>
<dbReference type="PANTHER" id="PTHR14453">
    <property type="entry name" value="PARP/ZINC FINGER CCCH TYPE DOMAIN CONTAINING PROTEIN"/>
    <property type="match status" value="1"/>
</dbReference>
<evidence type="ECO:0000256" key="2">
    <source>
        <dbReference type="ARBA" id="ARBA00022676"/>
    </source>
</evidence>
<dbReference type="GO" id="GO:0044389">
    <property type="term" value="F:ubiquitin-like protein ligase binding"/>
    <property type="evidence" value="ECO:0007669"/>
    <property type="project" value="TreeGrafter"/>
</dbReference>
<dbReference type="InterPro" id="IPR052056">
    <property type="entry name" value="Mono-ARTD/PARP"/>
</dbReference>
<evidence type="ECO:0000256" key="5">
    <source>
        <dbReference type="ARBA" id="ARBA00023242"/>
    </source>
</evidence>
<reference evidence="7" key="2">
    <citation type="submission" date="2025-08" db="UniProtKB">
        <authorList>
            <consortium name="Ensembl"/>
        </authorList>
    </citation>
    <scope>IDENTIFICATION</scope>
</reference>
<dbReference type="GO" id="GO:0003714">
    <property type="term" value="F:transcription corepressor activity"/>
    <property type="evidence" value="ECO:0007669"/>
    <property type="project" value="TreeGrafter"/>
</dbReference>
<dbReference type="SUPFAM" id="SSF52949">
    <property type="entry name" value="Macro domain-like"/>
    <property type="match status" value="1"/>
</dbReference>
<accession>A0A8C5H7A0</accession>
<comment type="subcellular location">
    <subcellularLocation>
        <location evidence="1">Nucleus</location>
    </subcellularLocation>
</comment>
<evidence type="ECO:0000259" key="6">
    <source>
        <dbReference type="PROSITE" id="PS51154"/>
    </source>
</evidence>
<keyword evidence="8" id="KW-1185">Reference proteome</keyword>
<dbReference type="GO" id="GO:1990404">
    <property type="term" value="F:NAD+-protein mono-ADP-ribosyltransferase activity"/>
    <property type="evidence" value="ECO:0007669"/>
    <property type="project" value="TreeGrafter"/>
</dbReference>
<evidence type="ECO:0000313" key="8">
    <source>
        <dbReference type="Proteomes" id="UP000694680"/>
    </source>
</evidence>
<evidence type="ECO:0000256" key="3">
    <source>
        <dbReference type="ARBA" id="ARBA00022679"/>
    </source>
</evidence>
<dbReference type="InterPro" id="IPR043472">
    <property type="entry name" value="Macro_dom-like"/>
</dbReference>
<dbReference type="GO" id="GO:0060335">
    <property type="term" value="P:positive regulation of type II interferon-mediated signaling pathway"/>
    <property type="evidence" value="ECO:0007669"/>
    <property type="project" value="TreeGrafter"/>
</dbReference>
<dbReference type="GO" id="GO:0010629">
    <property type="term" value="P:negative regulation of gene expression"/>
    <property type="evidence" value="ECO:0007669"/>
    <property type="project" value="TreeGrafter"/>
</dbReference>
<dbReference type="GO" id="GO:0070212">
    <property type="term" value="P:protein poly-ADP-ribosylation"/>
    <property type="evidence" value="ECO:0007669"/>
    <property type="project" value="TreeGrafter"/>
</dbReference>
<dbReference type="CDD" id="cd02907">
    <property type="entry name" value="Macro_Af1521_BAL-like"/>
    <property type="match status" value="1"/>
</dbReference>
<reference evidence="7" key="3">
    <citation type="submission" date="2025-09" db="UniProtKB">
        <authorList>
            <consortium name="Ensembl"/>
        </authorList>
    </citation>
    <scope>IDENTIFICATION</scope>
</reference>
<keyword evidence="3" id="KW-0808">Transferase</keyword>
<dbReference type="InterPro" id="IPR002589">
    <property type="entry name" value="Macro_dom"/>
</dbReference>
<evidence type="ECO:0000313" key="7">
    <source>
        <dbReference type="Ensembl" id="ENSGWIP00000041102.1"/>
    </source>
</evidence>
<dbReference type="Gene3D" id="3.40.220.10">
    <property type="entry name" value="Leucine Aminopeptidase, subunit E, domain 1"/>
    <property type="match status" value="1"/>
</dbReference>
<proteinExistence type="predicted"/>
<dbReference type="AlphaFoldDB" id="A0A8C5H7A0"/>
<feature type="domain" description="Macro" evidence="6">
    <location>
        <begin position="68"/>
        <end position="257"/>
    </location>
</feature>
<dbReference type="Ensembl" id="ENSGWIT00000044638.1">
    <property type="protein sequence ID" value="ENSGWIP00000041102.1"/>
    <property type="gene ID" value="ENSGWIG00000020710.1"/>
</dbReference>
<organism evidence="7 8">
    <name type="scientific">Gouania willdenowi</name>
    <name type="common">Blunt-snouted clingfish</name>
    <name type="synonym">Lepadogaster willdenowi</name>
    <dbReference type="NCBI Taxonomy" id="441366"/>
    <lineage>
        <taxon>Eukaryota</taxon>
        <taxon>Metazoa</taxon>
        <taxon>Chordata</taxon>
        <taxon>Craniata</taxon>
        <taxon>Vertebrata</taxon>
        <taxon>Euteleostomi</taxon>
        <taxon>Actinopterygii</taxon>
        <taxon>Neopterygii</taxon>
        <taxon>Teleostei</taxon>
        <taxon>Neoteleostei</taxon>
        <taxon>Acanthomorphata</taxon>
        <taxon>Ovalentaria</taxon>
        <taxon>Blenniimorphae</taxon>
        <taxon>Blenniiformes</taxon>
        <taxon>Gobiesocoidei</taxon>
        <taxon>Gobiesocidae</taxon>
        <taxon>Gobiesocinae</taxon>
        <taxon>Gouania</taxon>
    </lineage>
</organism>
<dbReference type="GO" id="GO:0005737">
    <property type="term" value="C:cytoplasm"/>
    <property type="evidence" value="ECO:0007669"/>
    <property type="project" value="TreeGrafter"/>
</dbReference>
<evidence type="ECO:0000256" key="4">
    <source>
        <dbReference type="ARBA" id="ARBA00023027"/>
    </source>
</evidence>
<dbReference type="PROSITE" id="PS51154">
    <property type="entry name" value="MACRO"/>
    <property type="match status" value="1"/>
</dbReference>
<keyword evidence="4" id="KW-0520">NAD</keyword>
<dbReference type="GO" id="GO:0005634">
    <property type="term" value="C:nucleus"/>
    <property type="evidence" value="ECO:0007669"/>
    <property type="project" value="UniProtKB-SubCell"/>
</dbReference>
<keyword evidence="5" id="KW-0539">Nucleus</keyword>
<keyword evidence="2" id="KW-0328">Glycosyltransferase</keyword>
<sequence length="311" mass="34783">VKETSKRFADTSEEDWQLTCRKEIYIDETLFDIVKDFELELCEIIHSKYECKVSIKGISHKPSSALPDLRFEAKLDSGVRVSVWKADLTQAKDYAVVNAANENLKHSGGLALALSKAGGPSIQKESDDYIRRHGRVKTGDAILCRAGLLPCKWLIHAVGPRVPLHSNLVKEEQQLEKTIMSILNLVKEHDVNSVAIPAISSGIFNYPLPQCADTIVKMVKYYYQNLSPREKRPSEIRFVNHDEPTVREMERACHTFLSSHTTQVYGAAGPSPTKRNAPSAPTSKYSVELGNVVLTLMKDAIEDQQVTVCFL</sequence>
<name>A0A8C5H7A0_GOUWI</name>
<dbReference type="PANTHER" id="PTHR14453:SF70">
    <property type="entry name" value="PROTEIN MONO-ADP-RIBOSYLTRANSFERASE PARP9"/>
    <property type="match status" value="1"/>
</dbReference>
<dbReference type="Pfam" id="PF01661">
    <property type="entry name" value="Macro"/>
    <property type="match status" value="1"/>
</dbReference>
<dbReference type="GO" id="GO:0003950">
    <property type="term" value="F:NAD+ poly-ADP-ribosyltransferase activity"/>
    <property type="evidence" value="ECO:0007669"/>
    <property type="project" value="TreeGrafter"/>
</dbReference>
<protein>
    <recommendedName>
        <fullName evidence="6">Macro domain-containing protein</fullName>
    </recommendedName>
</protein>